<reference evidence="3 4" key="1">
    <citation type="submission" date="2009-02" db="EMBL/GenBank/DDBJ databases">
        <authorList>
            <consortium name="The Broad Institute Genome Sequencing Platform"/>
            <person name="Feldgarden M."/>
            <person name="Young S.K."/>
            <person name="Kodira C.D."/>
            <person name="Zeng Q."/>
            <person name="Koehrsen M."/>
            <person name="Alvarado L."/>
            <person name="Berlin A."/>
            <person name="Borenstein D."/>
            <person name="Chen Z."/>
            <person name="Engels R."/>
            <person name="Freedman E."/>
            <person name="Gellesch M."/>
            <person name="Goldberg J."/>
            <person name="Griggs A."/>
            <person name="Gujja S."/>
            <person name="Heiman D."/>
            <person name="Hepburn T."/>
            <person name="Howarth C."/>
            <person name="Jen D."/>
            <person name="Larson L."/>
            <person name="Lewis B."/>
            <person name="Mehta T."/>
            <person name="Park D."/>
            <person name="Pearson M."/>
            <person name="Roberts A."/>
            <person name="Saif S."/>
            <person name="Shea T."/>
            <person name="Shenoy N."/>
            <person name="Sisk P."/>
            <person name="Stolte C."/>
            <person name="Sykes S."/>
            <person name="Walk T."/>
            <person name="White J."/>
            <person name="Yandava C."/>
            <person name="Gilmore M."/>
            <person name="Manson J."/>
            <person name="Palmer K."/>
            <person name="Carniol K."/>
            <person name="Lander E."/>
            <person name="Nusbaum C."/>
            <person name="Galagan J."/>
            <person name="Birren B."/>
        </authorList>
    </citation>
    <scope>NUCLEOTIDE SEQUENCE [LARGE SCALE GENOMIC DNA]</scope>
    <source>
        <strain evidence="3 4">EC20</strain>
    </source>
</reference>
<dbReference type="InterPro" id="IPR010982">
    <property type="entry name" value="Lambda_DNA-bd_dom_sf"/>
</dbReference>
<dbReference type="InterPro" id="IPR001387">
    <property type="entry name" value="Cro/C1-type_HTH"/>
</dbReference>
<evidence type="ECO:0000313" key="3">
    <source>
        <dbReference type="EMBL" id="EEV37825.1"/>
    </source>
</evidence>
<dbReference type="EMBL" id="CP004856">
    <property type="protein sequence ID" value="EEV37825.1"/>
    <property type="molecule type" value="Genomic_DNA"/>
</dbReference>
<evidence type="ECO:0000313" key="4">
    <source>
        <dbReference type="Proteomes" id="UP000012675"/>
    </source>
</evidence>
<dbReference type="Proteomes" id="UP000012675">
    <property type="component" value="Chromosome"/>
</dbReference>
<dbReference type="SUPFAM" id="SSF47413">
    <property type="entry name" value="lambda repressor-like DNA-binding domains"/>
    <property type="match status" value="1"/>
</dbReference>
<name>C9A5D3_ENTCA</name>
<dbReference type="eggNOG" id="COG1476">
    <property type="taxonomic scope" value="Bacteria"/>
</dbReference>
<gene>
    <name evidence="3" type="ORF">ECBG_00094</name>
</gene>
<accession>C9A5D3</accession>
<dbReference type="PANTHER" id="PTHR46558">
    <property type="entry name" value="TRACRIPTIONAL REGULATORY PROTEIN-RELATED-RELATED"/>
    <property type="match status" value="1"/>
</dbReference>
<organism evidence="3 4">
    <name type="scientific">Enterococcus casseliflavus EC20</name>
    <dbReference type="NCBI Taxonomy" id="565655"/>
    <lineage>
        <taxon>Bacteria</taxon>
        <taxon>Bacillati</taxon>
        <taxon>Bacillota</taxon>
        <taxon>Bacilli</taxon>
        <taxon>Lactobacillales</taxon>
        <taxon>Enterococcaceae</taxon>
        <taxon>Enterococcus</taxon>
    </lineage>
</organism>
<protein>
    <recommendedName>
        <fullName evidence="2">HTH cro/C1-type domain-containing protein</fullName>
    </recommendedName>
</protein>
<dbReference type="HOGENOM" id="CLU_066192_44_1_9"/>
<dbReference type="PANTHER" id="PTHR46558:SF4">
    <property type="entry name" value="DNA-BIDING PHAGE PROTEIN"/>
    <property type="match status" value="1"/>
</dbReference>
<dbReference type="Pfam" id="PF01381">
    <property type="entry name" value="HTH_3"/>
    <property type="match status" value="1"/>
</dbReference>
<dbReference type="KEGG" id="ecas:ECBG_00094"/>
<feature type="domain" description="HTH cro/C1-type" evidence="2">
    <location>
        <begin position="6"/>
        <end position="60"/>
    </location>
</feature>
<keyword evidence="1" id="KW-0238">DNA-binding</keyword>
<evidence type="ECO:0000256" key="1">
    <source>
        <dbReference type="ARBA" id="ARBA00023125"/>
    </source>
</evidence>
<dbReference type="CDD" id="cd00093">
    <property type="entry name" value="HTH_XRE"/>
    <property type="match status" value="1"/>
</dbReference>
<dbReference type="Gene3D" id="1.10.260.40">
    <property type="entry name" value="lambda repressor-like DNA-binding domains"/>
    <property type="match status" value="1"/>
</dbReference>
<reference evidence="3 4" key="2">
    <citation type="submission" date="2013-03" db="EMBL/GenBank/DDBJ databases">
        <title>The Genome Sequence of Enterococcus casseliflavus EC20 (899205).</title>
        <authorList>
            <consortium name="The Broad Institute Genomics Platform"/>
            <consortium name="The Broad Institute Genome Sequencing Center for Infectious Disease"/>
            <person name="Russ C."/>
            <person name="Feldgarden M."/>
            <person name="Gilmore M."/>
            <person name="Manson J."/>
            <person name="Palmer K."/>
            <person name="Carniol K."/>
            <person name="Walker B."/>
            <person name="Young S.K."/>
            <person name="Zeng Q."/>
            <person name="Gargeya S."/>
            <person name="Fitzgerald M."/>
            <person name="Haas B."/>
            <person name="Abouelleil A."/>
            <person name="Allen A.W."/>
            <person name="Alvarado L."/>
            <person name="Arachchi H.M."/>
            <person name="Berlin A.M."/>
            <person name="Chapman S.B."/>
            <person name="Gainer-Dewar J."/>
            <person name="Goldberg J."/>
            <person name="Griggs A."/>
            <person name="Gujja S."/>
            <person name="Hansen M."/>
            <person name="Howarth C."/>
            <person name="Imamovic A."/>
            <person name="Ireland A."/>
            <person name="Larimer J."/>
            <person name="McCowan C."/>
            <person name="Murphy C."/>
            <person name="Pearson M."/>
            <person name="Poon T.W."/>
            <person name="Priest M."/>
            <person name="Roberts A."/>
            <person name="Saif S."/>
            <person name="Shea T."/>
            <person name="Sisk P."/>
            <person name="Sykes S."/>
            <person name="Wortman J."/>
            <person name="Nusbaum C."/>
            <person name="Birren B."/>
        </authorList>
    </citation>
    <scope>NUCLEOTIDE SEQUENCE [LARGE SCALE GENOMIC DNA]</scope>
    <source>
        <strain evidence="3 4">EC20</strain>
    </source>
</reference>
<dbReference type="GeneID" id="15141314"/>
<dbReference type="RefSeq" id="WP_015509098.1">
    <property type="nucleotide sequence ID" value="NC_020995.1"/>
</dbReference>
<dbReference type="PROSITE" id="PS50943">
    <property type="entry name" value="HTH_CROC1"/>
    <property type="match status" value="1"/>
</dbReference>
<proteinExistence type="predicted"/>
<dbReference type="SMART" id="SM00530">
    <property type="entry name" value="HTH_XRE"/>
    <property type="match status" value="1"/>
</dbReference>
<dbReference type="GO" id="GO:0003677">
    <property type="term" value="F:DNA binding"/>
    <property type="evidence" value="ECO:0007669"/>
    <property type="project" value="UniProtKB-KW"/>
</dbReference>
<sequence>MIINKVQFFRKNKKLTQAELANRVGVSRKTIVSLEKGSYTPSLLLAFQIAKALNMDLTEIFSLDENKEQI</sequence>
<evidence type="ECO:0000259" key="2">
    <source>
        <dbReference type="PROSITE" id="PS50943"/>
    </source>
</evidence>
<dbReference type="AlphaFoldDB" id="C9A5D3"/>
<keyword evidence="4" id="KW-1185">Reference proteome</keyword>